<evidence type="ECO:0000256" key="8">
    <source>
        <dbReference type="ARBA" id="ARBA00022679"/>
    </source>
</evidence>
<dbReference type="Gene3D" id="3.40.640.10">
    <property type="entry name" value="Type I PLP-dependent aspartate aminotransferase-like (Major domain)"/>
    <property type="match status" value="1"/>
</dbReference>
<evidence type="ECO:0000256" key="12">
    <source>
        <dbReference type="ARBA" id="ARBA00047798"/>
    </source>
</evidence>
<dbReference type="GO" id="GO:0006572">
    <property type="term" value="P:L-tyrosine catabolic process"/>
    <property type="evidence" value="ECO:0007669"/>
    <property type="project" value="UniProtKB-KW"/>
</dbReference>
<evidence type="ECO:0000256" key="5">
    <source>
        <dbReference type="ARBA" id="ARBA00012749"/>
    </source>
</evidence>
<evidence type="ECO:0000259" key="14">
    <source>
        <dbReference type="Pfam" id="PF00155"/>
    </source>
</evidence>
<sequence>MSDEREKRRIRWKDERRRERTTTDAFFKRTLNHLHSSLPFCLTDPRFVESREAVAKYVSVPGVVELEAKDIILCSGCSCAIDLCITALCCPGQNILVPRPGFPLYKTLAEGLSIHTKYYDLLPERNWEVDLAMLEDQIDEQTAAIVVNNPSNPCGSVFGVEHLKKILEIAARNKVPVIADEIYDHFVFEGHEYQPMASLTQEVPVLSCGGLTKRYLIPGWRMGWIAIYDRGNILAREIRAGLQSLSQRIIGSNTLVQGALPAILASTPKSFFADTLTQIQANAKLCFSSISATPGLRPVMPQGAMYMMVGVDMARFPEFEDDLQFVEKMISEESVFCLPGKCFDFPNYVRIVLTVPKEQLQEACNRISSFCVRHYHAPSMAEAKVLAKATALETAAALVAEMETD</sequence>
<dbReference type="InterPro" id="IPR004839">
    <property type="entry name" value="Aminotransferase_I/II_large"/>
</dbReference>
<dbReference type="Pfam" id="PF00155">
    <property type="entry name" value="Aminotran_1_2"/>
    <property type="match status" value="1"/>
</dbReference>
<comment type="similarity">
    <text evidence="3 13">Belongs to the class-I pyridoxal-phosphate-dependent aminotransferase family.</text>
</comment>
<evidence type="ECO:0000256" key="3">
    <source>
        <dbReference type="ARBA" id="ARBA00007441"/>
    </source>
</evidence>
<dbReference type="InterPro" id="IPR005958">
    <property type="entry name" value="TyrNic_aminoTrfase"/>
</dbReference>
<evidence type="ECO:0000256" key="13">
    <source>
        <dbReference type="PIRNR" id="PIRNR000517"/>
    </source>
</evidence>
<dbReference type="InterPro" id="IPR015422">
    <property type="entry name" value="PyrdxlP-dep_Trfase_small"/>
</dbReference>
<keyword evidence="11" id="KW-0585">Phenylalanine catabolism</keyword>
<dbReference type="PIRSF" id="PIRSF000517">
    <property type="entry name" value="Tyr_transaminase"/>
    <property type="match status" value="1"/>
</dbReference>
<gene>
    <name evidence="15" type="ORF">C7M84_002465</name>
</gene>
<dbReference type="InterPro" id="IPR004838">
    <property type="entry name" value="NHTrfase_class1_PyrdxlP-BS"/>
</dbReference>
<evidence type="ECO:0000256" key="10">
    <source>
        <dbReference type="ARBA" id="ARBA00022898"/>
    </source>
</evidence>
<evidence type="ECO:0000313" key="16">
    <source>
        <dbReference type="Proteomes" id="UP000283509"/>
    </source>
</evidence>
<reference evidence="15 16" key="1">
    <citation type="submission" date="2018-04" db="EMBL/GenBank/DDBJ databases">
        <authorList>
            <person name="Zhang X."/>
            <person name="Yuan J."/>
            <person name="Li F."/>
            <person name="Xiang J."/>
        </authorList>
    </citation>
    <scope>NUCLEOTIDE SEQUENCE [LARGE SCALE GENOMIC DNA]</scope>
    <source>
        <tissue evidence="15">Muscle</tissue>
    </source>
</reference>
<evidence type="ECO:0000256" key="1">
    <source>
        <dbReference type="ARBA" id="ARBA00001933"/>
    </source>
</evidence>
<evidence type="ECO:0000256" key="4">
    <source>
        <dbReference type="ARBA" id="ARBA00011738"/>
    </source>
</evidence>
<comment type="pathway">
    <text evidence="2 13">Amino-acid degradation; L-phenylalanine degradation; acetoacetate and fumarate from L-phenylalanine: step 2/6.</text>
</comment>
<dbReference type="STRING" id="6689.A0A3R7P8Z3"/>
<reference evidence="15 16" key="2">
    <citation type="submission" date="2019-01" db="EMBL/GenBank/DDBJ databases">
        <title>The decoding of complex shrimp genome reveals the adaptation for benthos swimmer, frequently molting mechanism and breeding impact on genome.</title>
        <authorList>
            <person name="Sun Y."/>
            <person name="Gao Y."/>
            <person name="Yu Y."/>
        </authorList>
    </citation>
    <scope>NUCLEOTIDE SEQUENCE [LARGE SCALE GENOMIC DNA]</scope>
    <source>
        <tissue evidence="15">Muscle</tissue>
    </source>
</reference>
<dbReference type="NCBIfam" id="TIGR01265">
    <property type="entry name" value="tyr_nico_aTase"/>
    <property type="match status" value="1"/>
</dbReference>
<dbReference type="InterPro" id="IPR015421">
    <property type="entry name" value="PyrdxlP-dep_Trfase_major"/>
</dbReference>
<dbReference type="CDD" id="cd00609">
    <property type="entry name" value="AAT_like"/>
    <property type="match status" value="1"/>
</dbReference>
<keyword evidence="8" id="KW-0808">Transferase</keyword>
<comment type="cofactor">
    <cofactor evidence="1 13">
        <name>pyridoxal 5'-phosphate</name>
        <dbReference type="ChEBI" id="CHEBI:597326"/>
    </cofactor>
</comment>
<accession>A0A3R7P8Z3</accession>
<evidence type="ECO:0000313" key="15">
    <source>
        <dbReference type="EMBL" id="ROT78838.1"/>
    </source>
</evidence>
<name>A0A3R7P8Z3_PENVA</name>
<evidence type="ECO:0000256" key="11">
    <source>
        <dbReference type="ARBA" id="ARBA00023232"/>
    </source>
</evidence>
<dbReference type="EC" id="2.6.1.5" evidence="5 13"/>
<dbReference type="AlphaFoldDB" id="A0A3R7P8Z3"/>
<comment type="subunit">
    <text evidence="4 13">Homodimer.</text>
</comment>
<dbReference type="GO" id="GO:0030170">
    <property type="term" value="F:pyridoxal phosphate binding"/>
    <property type="evidence" value="ECO:0007669"/>
    <property type="project" value="InterPro"/>
</dbReference>
<keyword evidence="9" id="KW-0828">Tyrosine catabolism</keyword>
<evidence type="ECO:0000256" key="6">
    <source>
        <dbReference type="ARBA" id="ARBA00015959"/>
    </source>
</evidence>
<dbReference type="GO" id="GO:0004838">
    <property type="term" value="F:L-tyrosine-2-oxoglutarate transaminase activity"/>
    <property type="evidence" value="ECO:0007669"/>
    <property type="project" value="InterPro"/>
</dbReference>
<proteinExistence type="inferred from homology"/>
<evidence type="ECO:0000256" key="9">
    <source>
        <dbReference type="ARBA" id="ARBA00022878"/>
    </source>
</evidence>
<protein>
    <recommendedName>
        <fullName evidence="6 13">Tyrosine aminotransferase</fullName>
        <shortName evidence="13">TAT</shortName>
        <ecNumber evidence="5 13">2.6.1.5</ecNumber>
    </recommendedName>
</protein>
<keyword evidence="16" id="KW-1185">Reference proteome</keyword>
<dbReference type="GO" id="GO:0006559">
    <property type="term" value="P:L-phenylalanine catabolic process"/>
    <property type="evidence" value="ECO:0007669"/>
    <property type="project" value="UniProtKB-UniPathway"/>
</dbReference>
<feature type="domain" description="Aminotransferase class I/classII large" evidence="14">
    <location>
        <begin position="47"/>
        <end position="367"/>
    </location>
</feature>
<evidence type="ECO:0000256" key="7">
    <source>
        <dbReference type="ARBA" id="ARBA00022576"/>
    </source>
</evidence>
<dbReference type="Gene3D" id="3.90.1150.10">
    <property type="entry name" value="Aspartate Aminotransferase, domain 1"/>
    <property type="match status" value="1"/>
</dbReference>
<evidence type="ECO:0000256" key="2">
    <source>
        <dbReference type="ARBA" id="ARBA00005203"/>
    </source>
</evidence>
<comment type="catalytic activity">
    <reaction evidence="12 13">
        <text>L-tyrosine + 2-oxoglutarate = 3-(4-hydroxyphenyl)pyruvate + L-glutamate</text>
        <dbReference type="Rhea" id="RHEA:15093"/>
        <dbReference type="ChEBI" id="CHEBI:16810"/>
        <dbReference type="ChEBI" id="CHEBI:29985"/>
        <dbReference type="ChEBI" id="CHEBI:36242"/>
        <dbReference type="ChEBI" id="CHEBI:58315"/>
        <dbReference type="EC" id="2.6.1.5"/>
    </reaction>
</comment>
<dbReference type="EMBL" id="QCYY01001327">
    <property type="protein sequence ID" value="ROT78838.1"/>
    <property type="molecule type" value="Genomic_DNA"/>
</dbReference>
<dbReference type="InterPro" id="IPR005957">
    <property type="entry name" value="Tyrosine_aminoTrfase"/>
</dbReference>
<dbReference type="UniPathway" id="UPA00139">
    <property type="reaction ID" value="UER00338"/>
</dbReference>
<dbReference type="FunFam" id="3.90.1150.10:FF:000040">
    <property type="entry name" value="Tyrosine aminotransferase"/>
    <property type="match status" value="1"/>
</dbReference>
<dbReference type="InterPro" id="IPR015424">
    <property type="entry name" value="PyrdxlP-dep_Trfase"/>
</dbReference>
<dbReference type="PROSITE" id="PS00105">
    <property type="entry name" value="AA_TRANSFER_CLASS_1"/>
    <property type="match status" value="1"/>
</dbReference>
<dbReference type="PANTHER" id="PTHR45744">
    <property type="entry name" value="TYROSINE AMINOTRANSFERASE"/>
    <property type="match status" value="1"/>
</dbReference>
<dbReference type="PANTHER" id="PTHR45744:SF2">
    <property type="entry name" value="TYROSINE AMINOTRANSFERASE"/>
    <property type="match status" value="1"/>
</dbReference>
<comment type="caution">
    <text evidence="15">The sequence shown here is derived from an EMBL/GenBank/DDBJ whole genome shotgun (WGS) entry which is preliminary data.</text>
</comment>
<dbReference type="NCBIfam" id="TIGR01264">
    <property type="entry name" value="tyr_amTase_E"/>
    <property type="match status" value="1"/>
</dbReference>
<keyword evidence="7" id="KW-0032">Aminotransferase</keyword>
<organism evidence="15 16">
    <name type="scientific">Penaeus vannamei</name>
    <name type="common">Whiteleg shrimp</name>
    <name type="synonym">Litopenaeus vannamei</name>
    <dbReference type="NCBI Taxonomy" id="6689"/>
    <lineage>
        <taxon>Eukaryota</taxon>
        <taxon>Metazoa</taxon>
        <taxon>Ecdysozoa</taxon>
        <taxon>Arthropoda</taxon>
        <taxon>Crustacea</taxon>
        <taxon>Multicrustacea</taxon>
        <taxon>Malacostraca</taxon>
        <taxon>Eumalacostraca</taxon>
        <taxon>Eucarida</taxon>
        <taxon>Decapoda</taxon>
        <taxon>Dendrobranchiata</taxon>
        <taxon>Penaeoidea</taxon>
        <taxon>Penaeidae</taxon>
        <taxon>Penaeus</taxon>
    </lineage>
</organism>
<keyword evidence="10 13" id="KW-0663">Pyridoxal phosphate</keyword>
<dbReference type="OrthoDB" id="7042322at2759"/>
<comment type="function">
    <text evidence="13">Transaminase involved in tyrosine breakdown. Converts tyrosine to p-hydroxyphenylpyruvate.</text>
</comment>
<dbReference type="SUPFAM" id="SSF53383">
    <property type="entry name" value="PLP-dependent transferases"/>
    <property type="match status" value="1"/>
</dbReference>
<dbReference type="Proteomes" id="UP000283509">
    <property type="component" value="Unassembled WGS sequence"/>
</dbReference>